<feature type="transmembrane region" description="Helical" evidence="11">
    <location>
        <begin position="475"/>
        <end position="493"/>
    </location>
</feature>
<keyword evidence="7" id="KW-0256">Endoplasmic reticulum</keyword>
<dbReference type="SUPFAM" id="SSF53649">
    <property type="entry name" value="Alkaline phosphatase-like"/>
    <property type="match status" value="1"/>
</dbReference>
<evidence type="ECO:0000256" key="10">
    <source>
        <dbReference type="ARBA" id="ARBA00023180"/>
    </source>
</evidence>
<dbReference type="OrthoDB" id="272139at2759"/>
<feature type="transmembrane region" description="Helical" evidence="11">
    <location>
        <begin position="659"/>
        <end position="682"/>
    </location>
</feature>
<feature type="transmembrane region" description="Helical" evidence="11">
    <location>
        <begin position="626"/>
        <end position="647"/>
    </location>
</feature>
<accession>A0A286U5K5</accession>
<dbReference type="InterPro" id="IPR039524">
    <property type="entry name" value="PIGO/GPI13"/>
</dbReference>
<name>A0A286U5K5_9AGAM</name>
<keyword evidence="6 11" id="KW-0812">Transmembrane</keyword>
<dbReference type="InterPro" id="IPR002591">
    <property type="entry name" value="Phosphodiest/P_Trfase"/>
</dbReference>
<reference evidence="12 13" key="1">
    <citation type="journal article" date="2017" name="Mol. Ecol.">
        <title>Comparative and population genomic landscape of Phellinus noxius: A hypervariable fungus causing root rot in trees.</title>
        <authorList>
            <person name="Chung C.L."/>
            <person name="Lee T.J."/>
            <person name="Akiba M."/>
            <person name="Lee H.H."/>
            <person name="Kuo T.H."/>
            <person name="Liu D."/>
            <person name="Ke H.M."/>
            <person name="Yokoi T."/>
            <person name="Roa M.B."/>
            <person name="Lu M.J."/>
            <person name="Chang Y.Y."/>
            <person name="Ann P.J."/>
            <person name="Tsai J.N."/>
            <person name="Chen C.Y."/>
            <person name="Tzean S.S."/>
            <person name="Ota Y."/>
            <person name="Hattori T."/>
            <person name="Sahashi N."/>
            <person name="Liou R.F."/>
            <person name="Kikuchi T."/>
            <person name="Tsai I.J."/>
        </authorList>
    </citation>
    <scope>NUCLEOTIDE SEQUENCE [LARGE SCALE GENOMIC DNA]</scope>
    <source>
        <strain evidence="12 13">FFPRI411160</strain>
    </source>
</reference>
<keyword evidence="5" id="KW-0808">Transferase</keyword>
<feature type="transmembrane region" description="Helical" evidence="11">
    <location>
        <begin position="559"/>
        <end position="576"/>
    </location>
</feature>
<feature type="transmembrane region" description="Helical" evidence="11">
    <location>
        <begin position="880"/>
        <end position="901"/>
    </location>
</feature>
<dbReference type="FunCoup" id="A0A286U5K5">
    <property type="interactions" value="146"/>
</dbReference>
<evidence type="ECO:0000313" key="12">
    <source>
        <dbReference type="EMBL" id="PAV14837.1"/>
    </source>
</evidence>
<dbReference type="STRING" id="2282107.A0A286U5K5"/>
<dbReference type="InterPro" id="IPR037675">
    <property type="entry name" value="PIG-O_N"/>
</dbReference>
<feature type="transmembrane region" description="Helical" evidence="11">
    <location>
        <begin position="921"/>
        <end position="942"/>
    </location>
</feature>
<evidence type="ECO:0000256" key="2">
    <source>
        <dbReference type="ARBA" id="ARBA00004687"/>
    </source>
</evidence>
<evidence type="ECO:0000256" key="7">
    <source>
        <dbReference type="ARBA" id="ARBA00022824"/>
    </source>
</evidence>
<dbReference type="Pfam" id="PF01663">
    <property type="entry name" value="Phosphodiest"/>
    <property type="match status" value="1"/>
</dbReference>
<protein>
    <submittedName>
        <fullName evidence="12">Phosphoethanolamine n-methyltransferase</fullName>
    </submittedName>
</protein>
<evidence type="ECO:0000256" key="1">
    <source>
        <dbReference type="ARBA" id="ARBA00004477"/>
    </source>
</evidence>
<feature type="transmembrane region" description="Helical" evidence="11">
    <location>
        <begin position="437"/>
        <end position="455"/>
    </location>
</feature>
<dbReference type="GO" id="GO:0008168">
    <property type="term" value="F:methyltransferase activity"/>
    <property type="evidence" value="ECO:0007669"/>
    <property type="project" value="UniProtKB-KW"/>
</dbReference>
<feature type="transmembrane region" description="Helical" evidence="11">
    <location>
        <begin position="12"/>
        <end position="34"/>
    </location>
</feature>
<feature type="transmembrane region" description="Helical" evidence="11">
    <location>
        <begin position="505"/>
        <end position="523"/>
    </location>
</feature>
<evidence type="ECO:0000256" key="3">
    <source>
        <dbReference type="ARBA" id="ARBA00008695"/>
    </source>
</evidence>
<dbReference type="GO" id="GO:0051377">
    <property type="term" value="F:mannose-ethanolamine phosphotransferase activity"/>
    <property type="evidence" value="ECO:0007669"/>
    <property type="project" value="InterPro"/>
</dbReference>
<keyword evidence="4" id="KW-0337">GPI-anchor biosynthesis</keyword>
<evidence type="ECO:0000256" key="5">
    <source>
        <dbReference type="ARBA" id="ARBA00022679"/>
    </source>
</evidence>
<comment type="caution">
    <text evidence="12">The sequence shown here is derived from an EMBL/GenBank/DDBJ whole genome shotgun (WGS) entry which is preliminary data.</text>
</comment>
<dbReference type="GO" id="GO:0032259">
    <property type="term" value="P:methylation"/>
    <property type="evidence" value="ECO:0007669"/>
    <property type="project" value="UniProtKB-KW"/>
</dbReference>
<dbReference type="EMBL" id="NBII01000011">
    <property type="protein sequence ID" value="PAV14837.1"/>
    <property type="molecule type" value="Genomic_DNA"/>
</dbReference>
<dbReference type="Gene3D" id="3.40.720.10">
    <property type="entry name" value="Alkaline Phosphatase, subunit A"/>
    <property type="match status" value="1"/>
</dbReference>
<dbReference type="InterPro" id="IPR017850">
    <property type="entry name" value="Alkaline_phosphatase_core_sf"/>
</dbReference>
<keyword evidence="8 11" id="KW-1133">Transmembrane helix</keyword>
<evidence type="ECO:0000256" key="8">
    <source>
        <dbReference type="ARBA" id="ARBA00022989"/>
    </source>
</evidence>
<comment type="pathway">
    <text evidence="2">Glycolipid biosynthesis; glycosylphosphatidylinositol-anchor biosynthesis.</text>
</comment>
<evidence type="ECO:0000256" key="6">
    <source>
        <dbReference type="ARBA" id="ARBA00022692"/>
    </source>
</evidence>
<dbReference type="Proteomes" id="UP000217199">
    <property type="component" value="Unassembled WGS sequence"/>
</dbReference>
<comment type="subcellular location">
    <subcellularLocation>
        <location evidence="1">Endoplasmic reticulum membrane</location>
        <topology evidence="1">Multi-pass membrane protein</topology>
    </subcellularLocation>
</comment>
<dbReference type="PANTHER" id="PTHR23071">
    <property type="entry name" value="PHOSPHATIDYLINOSITOL GLYCAN"/>
    <property type="match status" value="1"/>
</dbReference>
<feature type="transmembrane region" description="Helical" evidence="11">
    <location>
        <begin position="530"/>
        <end position="553"/>
    </location>
</feature>
<dbReference type="AlphaFoldDB" id="A0A286U5K5"/>
<proteinExistence type="inferred from homology"/>
<feature type="transmembrane region" description="Helical" evidence="11">
    <location>
        <begin position="702"/>
        <end position="723"/>
    </location>
</feature>
<sequence>MDLWKREMHLRGTSLSVLVLLLVFYLHLSGLYIFSQGFLLTRIALSDINHCIGDSCTLPATHQRLVLLVIDALRFDFVAPDPPVPSSPFYHNVLTLPRELAEKYPDRCFLFNSYSDPPTSTLQRIKGITTGSLPTFVDAGSSFSGLAIEEDSLISQIVNSGKRTAFMGDDTWMTTFPDLFTVNMTHPYDSFNVEDLHTVDNGVVRHLFPLLEESKSSRSWDAIFGHFLGVDHVGHRVGPDHPTMKIKLQQMDDVLRRVVDLLSDDTLLVVLGDHGMDRKGDHGGDDIFETSAAMWIYSKVPLQASKDIPDVVLPTTKYPETDVPVRWIQQIDLVPTVSLLLGLPIPFNNLGSIIPEVFSRENYLESAIKINAEQIHRYLTAYRASGSSGELDSLWPTLSTKWESTSYGNGISAFYEYNRLALEVCRSLWAQFNVSRMSLGLGLLALSAATVSILYVRMRHVTDWESWASKRIGKVLRVAIVSTIVTPIVYYITNFVIEEISFMDIFLASPSIAICVLLLLDFLPSLNISFWTSLQSISILILHASIFFSNSFTFWEDRIMPFFLLSILVPSLRVGLTTPNYRFRFRILMFSGIYAVCVRLMGMISVCREEQQPYCRVTFYSSSSQTAPPLYALFLGPLFSIALPYALQRILAISKSDVGIAPMFLKYVLRSALFAGSVNWVLEWAEMVDFLGLEYGPTLRTLRTVVACTTFVGLIVGTLVWWLRPLTVDLRASKPKPDTPGSVAKTMVVINSNVYGAPYLLFWTMALGFVYLASQLVGQITLALGTIALISHLEISDSVRDSYGLEAAFNNAASLSAALDNAKGPIPDVSFTFSQIIPVALLGLHAFFSSGHQATLASLQWKTAFLLWPTLTYPAAHIGVFLNTLGPIVLFALAAPLVALWQYTPSPDSRKRALGDATRAAVGVMLYYGVLLLCAAASAALLRRHLMVWKVFAPRFMLAALCTVAVDVALILGIGLGVGRSSFVTGNLIDRTQKRS</sequence>
<organism evidence="12 13">
    <name type="scientific">Pyrrhoderma noxium</name>
    <dbReference type="NCBI Taxonomy" id="2282107"/>
    <lineage>
        <taxon>Eukaryota</taxon>
        <taxon>Fungi</taxon>
        <taxon>Dikarya</taxon>
        <taxon>Basidiomycota</taxon>
        <taxon>Agaricomycotina</taxon>
        <taxon>Agaricomycetes</taxon>
        <taxon>Hymenochaetales</taxon>
        <taxon>Hymenochaetaceae</taxon>
        <taxon>Pyrrhoderma</taxon>
    </lineage>
</organism>
<dbReference type="InParanoid" id="A0A286U5K5"/>
<evidence type="ECO:0000313" key="13">
    <source>
        <dbReference type="Proteomes" id="UP000217199"/>
    </source>
</evidence>
<dbReference type="GO" id="GO:0005789">
    <property type="term" value="C:endoplasmic reticulum membrane"/>
    <property type="evidence" value="ECO:0007669"/>
    <property type="project" value="UniProtKB-SubCell"/>
</dbReference>
<evidence type="ECO:0000256" key="9">
    <source>
        <dbReference type="ARBA" id="ARBA00023136"/>
    </source>
</evidence>
<gene>
    <name evidence="12" type="ORF">PNOK_0939000</name>
</gene>
<comment type="similarity">
    <text evidence="3">Belongs to the PIGG/PIGN/PIGO family. PIGO subfamily.</text>
</comment>
<evidence type="ECO:0000256" key="11">
    <source>
        <dbReference type="SAM" id="Phobius"/>
    </source>
</evidence>
<feature type="transmembrane region" description="Helical" evidence="11">
    <location>
        <begin position="954"/>
        <end position="978"/>
    </location>
</feature>
<dbReference type="PANTHER" id="PTHR23071:SF1">
    <property type="entry name" value="GPI ETHANOLAMINE PHOSPHATE TRANSFERASE 3"/>
    <property type="match status" value="1"/>
</dbReference>
<dbReference type="GO" id="GO:0006506">
    <property type="term" value="P:GPI anchor biosynthetic process"/>
    <property type="evidence" value="ECO:0007669"/>
    <property type="project" value="UniProtKB-UniPathway"/>
</dbReference>
<evidence type="ECO:0000256" key="4">
    <source>
        <dbReference type="ARBA" id="ARBA00022502"/>
    </source>
</evidence>
<dbReference type="UniPathway" id="UPA00196"/>
<keyword evidence="13" id="KW-1185">Reference proteome</keyword>
<feature type="transmembrane region" description="Helical" evidence="11">
    <location>
        <begin position="588"/>
        <end position="606"/>
    </location>
</feature>
<dbReference type="CDD" id="cd16023">
    <property type="entry name" value="GPI_EPT_3"/>
    <property type="match status" value="1"/>
</dbReference>
<keyword evidence="10" id="KW-0325">Glycoprotein</keyword>
<keyword evidence="9 11" id="KW-0472">Membrane</keyword>